<dbReference type="HOGENOM" id="CLU_1619089_0_0_1"/>
<evidence type="ECO:0000313" key="2">
    <source>
        <dbReference type="EMBL" id="EHK21334.1"/>
    </source>
</evidence>
<evidence type="ECO:0000256" key="1">
    <source>
        <dbReference type="SAM" id="SignalP"/>
    </source>
</evidence>
<dbReference type="VEuPathDB" id="FungiDB:TRIVIDRAFT_70311"/>
<dbReference type="RefSeq" id="XP_013955530.1">
    <property type="nucleotide sequence ID" value="XM_014100055.1"/>
</dbReference>
<accession>G9MW38</accession>
<feature type="signal peptide" evidence="1">
    <location>
        <begin position="1"/>
        <end position="20"/>
    </location>
</feature>
<organism evidence="2 3">
    <name type="scientific">Hypocrea virens (strain Gv29-8 / FGSC 10586)</name>
    <name type="common">Gliocladium virens</name>
    <name type="synonym">Trichoderma virens</name>
    <dbReference type="NCBI Taxonomy" id="413071"/>
    <lineage>
        <taxon>Eukaryota</taxon>
        <taxon>Fungi</taxon>
        <taxon>Dikarya</taxon>
        <taxon>Ascomycota</taxon>
        <taxon>Pezizomycotina</taxon>
        <taxon>Sordariomycetes</taxon>
        <taxon>Hypocreomycetidae</taxon>
        <taxon>Hypocreales</taxon>
        <taxon>Hypocreaceae</taxon>
        <taxon>Trichoderma</taxon>
    </lineage>
</organism>
<evidence type="ECO:0008006" key="4">
    <source>
        <dbReference type="Google" id="ProtNLM"/>
    </source>
</evidence>
<sequence length="173" mass="17631">MKSLVLITATMMPILGFVGAEINVAVDSNCAPSGAHLQTGTLNCQCQPNHSVSCNGFQLCGVGKTNAALSLSGTYTATVQCTNPGGNVVEAHSNPTTSSKSGSAASTKNGCMVVSPLAISQPSDADFEAQATCPNGKWSKSVESNTVALSGFTYTFTFAGFPSTCPYITITGC</sequence>
<dbReference type="AlphaFoldDB" id="G9MW38"/>
<gene>
    <name evidence="2" type="ORF">TRIVIDRAFT_70311</name>
</gene>
<dbReference type="eggNOG" id="ENOG502SSKY">
    <property type="taxonomic scope" value="Eukaryota"/>
</dbReference>
<reference evidence="2 3" key="1">
    <citation type="journal article" date="2011" name="Genome Biol.">
        <title>Comparative genome sequence analysis underscores mycoparasitism as the ancestral life style of Trichoderma.</title>
        <authorList>
            <person name="Kubicek C.P."/>
            <person name="Herrera-Estrella A."/>
            <person name="Seidl-Seiboth V."/>
            <person name="Martinez D.A."/>
            <person name="Druzhinina I.S."/>
            <person name="Thon M."/>
            <person name="Zeilinger S."/>
            <person name="Casas-Flores S."/>
            <person name="Horwitz B.A."/>
            <person name="Mukherjee P.K."/>
            <person name="Mukherjee M."/>
            <person name="Kredics L."/>
            <person name="Alcaraz L.D."/>
            <person name="Aerts A."/>
            <person name="Antal Z."/>
            <person name="Atanasova L."/>
            <person name="Cervantes-Badillo M.G."/>
            <person name="Challacombe J."/>
            <person name="Chertkov O."/>
            <person name="McCluskey K."/>
            <person name="Coulpier F."/>
            <person name="Deshpande N."/>
            <person name="von Doehren H."/>
            <person name="Ebbole D.J."/>
            <person name="Esquivel-Naranjo E.U."/>
            <person name="Fekete E."/>
            <person name="Flipphi M."/>
            <person name="Glaser F."/>
            <person name="Gomez-Rodriguez E.Y."/>
            <person name="Gruber S."/>
            <person name="Han C."/>
            <person name="Henrissat B."/>
            <person name="Hermosa R."/>
            <person name="Hernandez-Onate M."/>
            <person name="Karaffa L."/>
            <person name="Kosti I."/>
            <person name="Le Crom S."/>
            <person name="Lindquist E."/>
            <person name="Lucas S."/>
            <person name="Luebeck M."/>
            <person name="Luebeck P.S."/>
            <person name="Margeot A."/>
            <person name="Metz B."/>
            <person name="Misra M."/>
            <person name="Nevalainen H."/>
            <person name="Omann M."/>
            <person name="Packer N."/>
            <person name="Perrone G."/>
            <person name="Uresti-Rivera E.E."/>
            <person name="Salamov A."/>
            <person name="Schmoll M."/>
            <person name="Seiboth B."/>
            <person name="Shapiro H."/>
            <person name="Sukno S."/>
            <person name="Tamayo-Ramos J.A."/>
            <person name="Tisch D."/>
            <person name="Wiest A."/>
            <person name="Wilkinson H.H."/>
            <person name="Zhang M."/>
            <person name="Coutinho P.M."/>
            <person name="Kenerley C.M."/>
            <person name="Monte E."/>
            <person name="Baker S.E."/>
            <person name="Grigoriev I.V."/>
        </authorList>
    </citation>
    <scope>NUCLEOTIDE SEQUENCE [LARGE SCALE GENOMIC DNA]</scope>
    <source>
        <strain evidence="3">Gv29-8 / FGSC 10586</strain>
    </source>
</reference>
<keyword evidence="1" id="KW-0732">Signal</keyword>
<keyword evidence="3" id="KW-1185">Reference proteome</keyword>
<dbReference type="InParanoid" id="G9MW38"/>
<name>G9MW38_HYPVG</name>
<evidence type="ECO:0000313" key="3">
    <source>
        <dbReference type="Proteomes" id="UP000007115"/>
    </source>
</evidence>
<dbReference type="OrthoDB" id="4525320at2759"/>
<dbReference type="OMA" id="YTATVQC"/>
<comment type="caution">
    <text evidence="2">The sequence shown here is derived from an EMBL/GenBank/DDBJ whole genome shotgun (WGS) entry which is preliminary data.</text>
</comment>
<proteinExistence type="predicted"/>
<dbReference type="GeneID" id="25797335"/>
<dbReference type="Proteomes" id="UP000007115">
    <property type="component" value="Unassembled WGS sequence"/>
</dbReference>
<protein>
    <recommendedName>
        <fullName evidence="4">Secreted protein</fullName>
    </recommendedName>
</protein>
<feature type="chain" id="PRO_5003524264" description="Secreted protein" evidence="1">
    <location>
        <begin position="21"/>
        <end position="173"/>
    </location>
</feature>
<dbReference type="EMBL" id="ABDF02000072">
    <property type="protein sequence ID" value="EHK21334.1"/>
    <property type="molecule type" value="Genomic_DNA"/>
</dbReference>